<name>A0ACC2ITC0_9PEZI</name>
<sequence>MFGLNASIPDAMAGEGMRITGVILEQWRKIDYDIPGKLMPADVADETYPCHAFIDERAVENLDSGLRQLSLEFGLQYRSHHTTSHISTAMPTYQHQHVVYVTNTVQYMSIRLFSKKPILMYLG</sequence>
<keyword evidence="2" id="KW-1185">Reference proteome</keyword>
<evidence type="ECO:0000313" key="2">
    <source>
        <dbReference type="Proteomes" id="UP001153334"/>
    </source>
</evidence>
<organism evidence="1 2">
    <name type="scientific">Nemania bipapillata</name>
    <dbReference type="NCBI Taxonomy" id="110536"/>
    <lineage>
        <taxon>Eukaryota</taxon>
        <taxon>Fungi</taxon>
        <taxon>Dikarya</taxon>
        <taxon>Ascomycota</taxon>
        <taxon>Pezizomycotina</taxon>
        <taxon>Sordariomycetes</taxon>
        <taxon>Xylariomycetidae</taxon>
        <taxon>Xylariales</taxon>
        <taxon>Xylariaceae</taxon>
        <taxon>Nemania</taxon>
    </lineage>
</organism>
<evidence type="ECO:0000313" key="1">
    <source>
        <dbReference type="EMBL" id="KAJ8118284.1"/>
    </source>
</evidence>
<comment type="caution">
    <text evidence="1">The sequence shown here is derived from an EMBL/GenBank/DDBJ whole genome shotgun (WGS) entry which is preliminary data.</text>
</comment>
<protein>
    <submittedName>
        <fullName evidence="1">Uncharacterized protein</fullName>
    </submittedName>
</protein>
<gene>
    <name evidence="1" type="ORF">ONZ43_g4025</name>
</gene>
<proteinExistence type="predicted"/>
<reference evidence="1" key="1">
    <citation type="submission" date="2022-11" db="EMBL/GenBank/DDBJ databases">
        <title>Genome Sequence of Nemania bipapillata.</title>
        <authorList>
            <person name="Buettner E."/>
        </authorList>
    </citation>
    <scope>NUCLEOTIDE SEQUENCE</scope>
    <source>
        <strain evidence="1">CP14</strain>
    </source>
</reference>
<dbReference type="EMBL" id="JAPESX010001024">
    <property type="protein sequence ID" value="KAJ8118284.1"/>
    <property type="molecule type" value="Genomic_DNA"/>
</dbReference>
<accession>A0ACC2ITC0</accession>
<dbReference type="Proteomes" id="UP001153334">
    <property type="component" value="Unassembled WGS sequence"/>
</dbReference>